<reference evidence="1 2" key="1">
    <citation type="journal article" date="2006" name="DNA Res.">
        <title>Genome sequence of the cat pathogen, Chlamydophila felis.</title>
        <authorList>
            <person name="Azuma Y."/>
            <person name="Hirakawa H."/>
            <person name="Yamashita A."/>
            <person name="Cai Y."/>
            <person name="Rahman M.A."/>
            <person name="Suzuki H."/>
            <person name="Mitaku S."/>
            <person name="Toh H."/>
            <person name="Goto S."/>
            <person name="Murakami T."/>
            <person name="Sugi K."/>
            <person name="Hayashi H."/>
            <person name="Fukushi H."/>
            <person name="Hattori M."/>
            <person name="Kuhara S."/>
            <person name="Shirai M."/>
        </authorList>
    </citation>
    <scope>NUCLEOTIDE SEQUENCE [LARGE SCALE GENOMIC DNA]</scope>
    <source>
        <strain evidence="1 2">Fe/C-56</strain>
    </source>
</reference>
<proteinExistence type="predicted"/>
<accession>Q254E5</accession>
<name>Q254E5_CHLFF</name>
<dbReference type="EMBL" id="AP006861">
    <property type="protein sequence ID" value="BAE81343.1"/>
    <property type="molecule type" value="Genomic_DNA"/>
</dbReference>
<dbReference type="KEGG" id="cfe:CF0570"/>
<evidence type="ECO:0000313" key="2">
    <source>
        <dbReference type="Proteomes" id="UP000001260"/>
    </source>
</evidence>
<dbReference type="Proteomes" id="UP000001260">
    <property type="component" value="Chromosome"/>
</dbReference>
<evidence type="ECO:0000313" key="1">
    <source>
        <dbReference type="EMBL" id="BAE81343.1"/>
    </source>
</evidence>
<dbReference type="STRING" id="264202.CF0570"/>
<dbReference type="HOGENOM" id="CLU_2367760_0_0_0"/>
<sequence length="95" mass="11341">MPTTYASVGEISFEKLIKVGTTKGIRYIKERKKSRYLFRKPCGRIINIEQRKEIGKRSLYFLSCFYKKNKNKFHDNEMAFNYKETNVTEKVFLSL</sequence>
<organism evidence="1 2">
    <name type="scientific">Chlamydia felis (strain Fe/C-56)</name>
    <name type="common">Chlamydophila felis</name>
    <dbReference type="NCBI Taxonomy" id="264202"/>
    <lineage>
        <taxon>Bacteria</taxon>
        <taxon>Pseudomonadati</taxon>
        <taxon>Chlamydiota</taxon>
        <taxon>Chlamydiia</taxon>
        <taxon>Chlamydiales</taxon>
        <taxon>Chlamydiaceae</taxon>
        <taxon>Chlamydia/Chlamydophila group</taxon>
        <taxon>Chlamydia</taxon>
    </lineage>
</organism>
<dbReference type="AlphaFoldDB" id="Q254E5"/>
<protein>
    <submittedName>
        <fullName evidence="1">ABC transporter/periplasmic Mn/Zn-binding protein</fullName>
    </submittedName>
</protein>
<gene>
    <name evidence="1" type="primary">adhS1</name>
    <name evidence="1" type="ordered locus">CF0570</name>
</gene>
<keyword evidence="2" id="KW-1185">Reference proteome</keyword>